<sequence length="88" mass="10340">MTKFEGPYRVLEVNNNNLTIWKRGRKVTVNVDQVRIYHPRNYDTSSYVSINETIYEGKESSNWSNRLDSEKSRRSRKPSGNDRKSDNG</sequence>
<evidence type="ECO:0000313" key="2">
    <source>
        <dbReference type="EMBL" id="GFY22814.1"/>
    </source>
</evidence>
<protein>
    <submittedName>
        <fullName evidence="2">Uncharacterized protein</fullName>
    </submittedName>
</protein>
<accession>A0A8X6VUP7</accession>
<organism evidence="2 3">
    <name type="scientific">Trichonephila clavipes</name>
    <name type="common">Golden silk orbweaver</name>
    <name type="synonym">Nephila clavipes</name>
    <dbReference type="NCBI Taxonomy" id="2585209"/>
    <lineage>
        <taxon>Eukaryota</taxon>
        <taxon>Metazoa</taxon>
        <taxon>Ecdysozoa</taxon>
        <taxon>Arthropoda</taxon>
        <taxon>Chelicerata</taxon>
        <taxon>Arachnida</taxon>
        <taxon>Araneae</taxon>
        <taxon>Araneomorphae</taxon>
        <taxon>Entelegynae</taxon>
        <taxon>Araneoidea</taxon>
        <taxon>Nephilidae</taxon>
        <taxon>Trichonephila</taxon>
    </lineage>
</organism>
<evidence type="ECO:0000256" key="1">
    <source>
        <dbReference type="SAM" id="MobiDB-lite"/>
    </source>
</evidence>
<gene>
    <name evidence="2" type="ORF">TNCV_2180751</name>
</gene>
<dbReference type="EMBL" id="BMAU01021361">
    <property type="protein sequence ID" value="GFY22814.1"/>
    <property type="molecule type" value="Genomic_DNA"/>
</dbReference>
<keyword evidence="3" id="KW-1185">Reference proteome</keyword>
<comment type="caution">
    <text evidence="2">The sequence shown here is derived from an EMBL/GenBank/DDBJ whole genome shotgun (WGS) entry which is preliminary data.</text>
</comment>
<feature type="compositionally biased region" description="Basic and acidic residues" evidence="1">
    <location>
        <begin position="79"/>
        <end position="88"/>
    </location>
</feature>
<name>A0A8X6VUP7_TRICX</name>
<dbReference type="Proteomes" id="UP000887159">
    <property type="component" value="Unassembled WGS sequence"/>
</dbReference>
<reference evidence="2" key="1">
    <citation type="submission" date="2020-08" db="EMBL/GenBank/DDBJ databases">
        <title>Multicomponent nature underlies the extraordinary mechanical properties of spider dragline silk.</title>
        <authorList>
            <person name="Kono N."/>
            <person name="Nakamura H."/>
            <person name="Mori M."/>
            <person name="Yoshida Y."/>
            <person name="Ohtoshi R."/>
            <person name="Malay A.D."/>
            <person name="Moran D.A.P."/>
            <person name="Tomita M."/>
            <person name="Numata K."/>
            <person name="Arakawa K."/>
        </authorList>
    </citation>
    <scope>NUCLEOTIDE SEQUENCE</scope>
</reference>
<evidence type="ECO:0000313" key="3">
    <source>
        <dbReference type="Proteomes" id="UP000887159"/>
    </source>
</evidence>
<proteinExistence type="predicted"/>
<feature type="region of interest" description="Disordered" evidence="1">
    <location>
        <begin position="58"/>
        <end position="88"/>
    </location>
</feature>
<dbReference type="AlphaFoldDB" id="A0A8X6VUP7"/>